<keyword evidence="4 10" id="KW-0677">Repeat</keyword>
<dbReference type="InterPro" id="IPR031166">
    <property type="entry name" value="G_ENGA"/>
</dbReference>
<feature type="domain" description="EngA-type G" evidence="11">
    <location>
        <begin position="2"/>
        <end position="166"/>
    </location>
</feature>
<dbReference type="InterPro" id="IPR027417">
    <property type="entry name" value="P-loop_NTPase"/>
</dbReference>
<proteinExistence type="inferred from homology"/>
<feature type="binding site" evidence="8">
    <location>
        <begin position="226"/>
        <end position="230"/>
    </location>
    <ligand>
        <name>GTP</name>
        <dbReference type="ChEBI" id="CHEBI:37565"/>
        <label>2</label>
    </ligand>
</feature>
<dbReference type="HAMAP" id="MF_00195">
    <property type="entry name" value="GTPase_Der"/>
    <property type="match status" value="1"/>
</dbReference>
<comment type="similarity">
    <text evidence="1 8 9 10">Belongs to the TRAFAC class TrmE-Era-EngA-EngB-Septin-like GTPase superfamily. EngA (Der) GTPase family.</text>
</comment>
<protein>
    <recommendedName>
        <fullName evidence="2 8">GTPase Der</fullName>
    </recommendedName>
    <alternativeName>
        <fullName evidence="7 8">GTP-binding protein EngA</fullName>
    </alternativeName>
</protein>
<dbReference type="Pfam" id="PF14714">
    <property type="entry name" value="KH_dom-like"/>
    <property type="match status" value="1"/>
</dbReference>
<evidence type="ECO:0000256" key="10">
    <source>
        <dbReference type="RuleBase" id="RU004481"/>
    </source>
</evidence>
<dbReference type="Gene3D" id="3.40.50.300">
    <property type="entry name" value="P-loop containing nucleotide triphosphate hydrolases"/>
    <property type="match status" value="2"/>
</dbReference>
<feature type="domain" description="EngA-type G" evidence="11">
    <location>
        <begin position="173"/>
        <end position="349"/>
    </location>
</feature>
<comment type="caution">
    <text evidence="12">The sequence shown here is derived from an EMBL/GenBank/DDBJ whole genome shotgun (WGS) entry which is preliminary data.</text>
</comment>
<dbReference type="GO" id="GO:0042254">
    <property type="term" value="P:ribosome biogenesis"/>
    <property type="evidence" value="ECO:0007669"/>
    <property type="project" value="UniProtKB-KW"/>
</dbReference>
<dbReference type="InterPro" id="IPR015946">
    <property type="entry name" value="KH_dom-like_a/b"/>
</dbReference>
<evidence type="ECO:0000256" key="4">
    <source>
        <dbReference type="ARBA" id="ARBA00022737"/>
    </source>
</evidence>
<dbReference type="InterPro" id="IPR032859">
    <property type="entry name" value="KH_dom-like"/>
</dbReference>
<keyword evidence="3 8" id="KW-0690">Ribosome biogenesis</keyword>
<evidence type="ECO:0000256" key="1">
    <source>
        <dbReference type="ARBA" id="ARBA00008279"/>
    </source>
</evidence>
<dbReference type="SUPFAM" id="SSF52540">
    <property type="entry name" value="P-loop containing nucleoside triphosphate hydrolases"/>
    <property type="match status" value="2"/>
</dbReference>
<sequence length="433" mass="49089">MDIVAIVGRPNVGKSTLFNRLIGERQSIVDDQSGVTRDRQYGQSHWNGKEFAVVDTGGFVRNSDDVFEAAIRDQVEIAIEEATVILFMVDVTTGITDLDEEVAQMLRRAEKPVLLAVNKVDNNQRQLEANEFWSLGFEQTFFLSSVTGSGTGDLLDAAVEYITNHEEEPNELMQLAIVGQPNAGKSSFINALLGEERNIVTDIAGTTRDTINSHYNKYGKEFILIDTAGIRKKAKVHENLEYYSVMRAIRAIEKADVCVLMIDATDKVESQDLAIFRLAQRNNKGIVIAINKWDLVENKETNTARDYEAEVRRRFAPFNDVPVVFMSVTEKQRIMKTIEAAERVYANRTRRIPTSKLNDVMLPAIERYSPPASRGRVISIKFVSQLPLAYPAFAFFCNHPQHVKDSYKNYLENQLRENFDFTGVPITIFFRQK</sequence>
<gene>
    <name evidence="8" type="primary">der</name>
    <name evidence="12" type="ORF">CGL56_15765</name>
</gene>
<organism evidence="12 13">
    <name type="scientific">Neolewinella marina</name>
    <dbReference type="NCBI Taxonomy" id="438751"/>
    <lineage>
        <taxon>Bacteria</taxon>
        <taxon>Pseudomonadati</taxon>
        <taxon>Bacteroidota</taxon>
        <taxon>Saprospiria</taxon>
        <taxon>Saprospirales</taxon>
        <taxon>Lewinellaceae</taxon>
        <taxon>Neolewinella</taxon>
    </lineage>
</organism>
<keyword evidence="13" id="KW-1185">Reference proteome</keyword>
<evidence type="ECO:0000256" key="8">
    <source>
        <dbReference type="HAMAP-Rule" id="MF_00195"/>
    </source>
</evidence>
<dbReference type="FunFam" id="3.40.50.300:FF:000040">
    <property type="entry name" value="GTPase Der"/>
    <property type="match status" value="1"/>
</dbReference>
<dbReference type="CDD" id="cd01895">
    <property type="entry name" value="EngA2"/>
    <property type="match status" value="1"/>
</dbReference>
<dbReference type="OrthoDB" id="9805918at2"/>
<evidence type="ECO:0000256" key="6">
    <source>
        <dbReference type="ARBA" id="ARBA00023134"/>
    </source>
</evidence>
<comment type="subunit">
    <text evidence="8">Associates with the 50S ribosomal subunit.</text>
</comment>
<dbReference type="PROSITE" id="PS51712">
    <property type="entry name" value="G_ENGA"/>
    <property type="match status" value="2"/>
</dbReference>
<evidence type="ECO:0000256" key="9">
    <source>
        <dbReference type="PROSITE-ProRule" id="PRU01049"/>
    </source>
</evidence>
<keyword evidence="5 8" id="KW-0547">Nucleotide-binding</keyword>
<evidence type="ECO:0000256" key="2">
    <source>
        <dbReference type="ARBA" id="ARBA00020953"/>
    </source>
</evidence>
<dbReference type="NCBIfam" id="TIGR03594">
    <property type="entry name" value="GTPase_EngA"/>
    <property type="match status" value="1"/>
</dbReference>
<dbReference type="RefSeq" id="WP_099107543.1">
    <property type="nucleotide sequence ID" value="NZ_JAATJF010000003.1"/>
</dbReference>
<feature type="binding site" evidence="8">
    <location>
        <begin position="55"/>
        <end position="59"/>
    </location>
    <ligand>
        <name>GTP</name>
        <dbReference type="ChEBI" id="CHEBI:37565"/>
        <label>1</label>
    </ligand>
</feature>
<dbReference type="GO" id="GO:0005525">
    <property type="term" value="F:GTP binding"/>
    <property type="evidence" value="ECO:0007669"/>
    <property type="project" value="UniProtKB-UniRule"/>
</dbReference>
<dbReference type="InterPro" id="IPR006073">
    <property type="entry name" value="GTP-bd"/>
</dbReference>
<dbReference type="PANTHER" id="PTHR43834:SF6">
    <property type="entry name" value="GTPASE DER"/>
    <property type="match status" value="1"/>
</dbReference>
<evidence type="ECO:0000256" key="3">
    <source>
        <dbReference type="ARBA" id="ARBA00022517"/>
    </source>
</evidence>
<dbReference type="GO" id="GO:0043022">
    <property type="term" value="F:ribosome binding"/>
    <property type="evidence" value="ECO:0007669"/>
    <property type="project" value="TreeGrafter"/>
</dbReference>
<dbReference type="PIRSF" id="PIRSF006485">
    <property type="entry name" value="GTP-binding_EngA"/>
    <property type="match status" value="1"/>
</dbReference>
<evidence type="ECO:0000256" key="5">
    <source>
        <dbReference type="ARBA" id="ARBA00022741"/>
    </source>
</evidence>
<dbReference type="PANTHER" id="PTHR43834">
    <property type="entry name" value="GTPASE DER"/>
    <property type="match status" value="1"/>
</dbReference>
<feature type="binding site" evidence="8">
    <location>
        <begin position="179"/>
        <end position="186"/>
    </location>
    <ligand>
        <name>GTP</name>
        <dbReference type="ChEBI" id="CHEBI:37565"/>
        <label>2</label>
    </ligand>
</feature>
<dbReference type="EMBL" id="PDLO01000008">
    <property type="protein sequence ID" value="PHK97553.1"/>
    <property type="molecule type" value="Genomic_DNA"/>
</dbReference>
<dbReference type="FunFam" id="3.30.300.20:FF:000004">
    <property type="entry name" value="GTPase Der"/>
    <property type="match status" value="1"/>
</dbReference>
<keyword evidence="6 8" id="KW-0342">GTP-binding</keyword>
<evidence type="ECO:0000259" key="11">
    <source>
        <dbReference type="PROSITE" id="PS51712"/>
    </source>
</evidence>
<evidence type="ECO:0000313" key="12">
    <source>
        <dbReference type="EMBL" id="PHK97553.1"/>
    </source>
</evidence>
<dbReference type="PRINTS" id="PR00326">
    <property type="entry name" value="GTP1OBG"/>
</dbReference>
<accession>A0A2G0CC53</accession>
<comment type="function">
    <text evidence="8 10">GTPase that plays an essential role in the late steps of ribosome biogenesis.</text>
</comment>
<name>A0A2G0CC53_9BACT</name>
<dbReference type="Proteomes" id="UP000226437">
    <property type="component" value="Unassembled WGS sequence"/>
</dbReference>
<dbReference type="AlphaFoldDB" id="A0A2G0CC53"/>
<feature type="binding site" evidence="8">
    <location>
        <begin position="118"/>
        <end position="121"/>
    </location>
    <ligand>
        <name>GTP</name>
        <dbReference type="ChEBI" id="CHEBI:37565"/>
        <label>1</label>
    </ligand>
</feature>
<dbReference type="NCBIfam" id="TIGR00231">
    <property type="entry name" value="small_GTP"/>
    <property type="match status" value="2"/>
</dbReference>
<dbReference type="Pfam" id="PF01926">
    <property type="entry name" value="MMR_HSR1"/>
    <property type="match status" value="2"/>
</dbReference>
<dbReference type="FunFam" id="3.40.50.300:FF:000953">
    <property type="entry name" value="GTPase Der"/>
    <property type="match status" value="1"/>
</dbReference>
<dbReference type="InterPro" id="IPR016484">
    <property type="entry name" value="GTPase_Der"/>
</dbReference>
<dbReference type="CDD" id="cd01894">
    <property type="entry name" value="EngA1"/>
    <property type="match status" value="1"/>
</dbReference>
<dbReference type="InterPro" id="IPR005225">
    <property type="entry name" value="Small_GTP-bd"/>
</dbReference>
<feature type="binding site" evidence="8">
    <location>
        <begin position="291"/>
        <end position="294"/>
    </location>
    <ligand>
        <name>GTP</name>
        <dbReference type="ChEBI" id="CHEBI:37565"/>
        <label>2</label>
    </ligand>
</feature>
<feature type="binding site" evidence="8">
    <location>
        <begin position="8"/>
        <end position="15"/>
    </location>
    <ligand>
        <name>GTP</name>
        <dbReference type="ChEBI" id="CHEBI:37565"/>
        <label>1</label>
    </ligand>
</feature>
<dbReference type="Gene3D" id="3.30.300.20">
    <property type="match status" value="1"/>
</dbReference>
<evidence type="ECO:0000313" key="13">
    <source>
        <dbReference type="Proteomes" id="UP000226437"/>
    </source>
</evidence>
<reference evidence="12 13" key="1">
    <citation type="submission" date="2017-10" db="EMBL/GenBank/DDBJ databases">
        <title>The draft genome sequence of Lewinella marina KCTC 32374.</title>
        <authorList>
            <person name="Wang K."/>
        </authorList>
    </citation>
    <scope>NUCLEOTIDE SEQUENCE [LARGE SCALE GENOMIC DNA]</scope>
    <source>
        <strain evidence="12 13">MKG-38</strain>
    </source>
</reference>
<evidence type="ECO:0000256" key="7">
    <source>
        <dbReference type="ARBA" id="ARBA00032345"/>
    </source>
</evidence>